<evidence type="ECO:0000313" key="2">
    <source>
        <dbReference type="Proteomes" id="UP000663881"/>
    </source>
</evidence>
<reference evidence="1" key="1">
    <citation type="submission" date="2021-02" db="EMBL/GenBank/DDBJ databases">
        <authorList>
            <person name="Nowell W R."/>
        </authorList>
    </citation>
    <scope>NUCLEOTIDE SEQUENCE</scope>
</reference>
<evidence type="ECO:0000313" key="1">
    <source>
        <dbReference type="EMBL" id="CAF4406923.1"/>
    </source>
</evidence>
<organism evidence="1 2">
    <name type="scientific">Adineta steineri</name>
    <dbReference type="NCBI Taxonomy" id="433720"/>
    <lineage>
        <taxon>Eukaryota</taxon>
        <taxon>Metazoa</taxon>
        <taxon>Spiralia</taxon>
        <taxon>Gnathifera</taxon>
        <taxon>Rotifera</taxon>
        <taxon>Eurotatoria</taxon>
        <taxon>Bdelloidea</taxon>
        <taxon>Adinetida</taxon>
        <taxon>Adinetidae</taxon>
        <taxon>Adineta</taxon>
    </lineage>
</organism>
<feature type="non-terminal residue" evidence="1">
    <location>
        <position position="177"/>
    </location>
</feature>
<comment type="caution">
    <text evidence="1">The sequence shown here is derived from an EMBL/GenBank/DDBJ whole genome shotgun (WGS) entry which is preliminary data.</text>
</comment>
<gene>
    <name evidence="1" type="ORF">OKA104_LOCUS51717</name>
</gene>
<dbReference type="Proteomes" id="UP000663881">
    <property type="component" value="Unassembled WGS sequence"/>
</dbReference>
<accession>A0A820PJU1</accession>
<proteinExistence type="predicted"/>
<protein>
    <submittedName>
        <fullName evidence="1">Uncharacterized protein</fullName>
    </submittedName>
</protein>
<feature type="non-terminal residue" evidence="1">
    <location>
        <position position="1"/>
    </location>
</feature>
<sequence length="177" mass="20247">ANSYELFTSLSPTFHPICSSLFLSNDWIVSISDMLISYAAYDPLDFRVAGPVFFNAMNTLCSLSNITIYDAWYEFSQSLLITDLVVTESEFKTRTNATIEQFQENTLNEFKRILSLDDLHAKTMYNMGYDNLELYTDQLATSITQVDFRWEPAETDTCSCSPNGQCTDVMSFFYYTG</sequence>
<dbReference type="EMBL" id="CAJOAY010028584">
    <property type="protein sequence ID" value="CAF4406923.1"/>
    <property type="molecule type" value="Genomic_DNA"/>
</dbReference>
<dbReference type="AlphaFoldDB" id="A0A820PJU1"/>
<name>A0A820PJU1_9BILA</name>